<dbReference type="UniPathway" id="UPA00896">
    <property type="reaction ID" value="UER00863"/>
</dbReference>
<comment type="catalytic activity">
    <reaction evidence="6">
        <text>(3S)-3-hydroxy-3-methylglutaryl-CoA = acetoacetate + acetyl-CoA</text>
        <dbReference type="Rhea" id="RHEA:24404"/>
        <dbReference type="ChEBI" id="CHEBI:13705"/>
        <dbReference type="ChEBI" id="CHEBI:43074"/>
        <dbReference type="ChEBI" id="CHEBI:57288"/>
        <dbReference type="EC" id="4.1.3.4"/>
    </reaction>
</comment>
<organism evidence="9 10">
    <name type="scientific">Penicillium ucsense</name>
    <dbReference type="NCBI Taxonomy" id="2839758"/>
    <lineage>
        <taxon>Eukaryota</taxon>
        <taxon>Fungi</taxon>
        <taxon>Dikarya</taxon>
        <taxon>Ascomycota</taxon>
        <taxon>Pezizomycotina</taxon>
        <taxon>Eurotiomycetes</taxon>
        <taxon>Eurotiomycetidae</taxon>
        <taxon>Eurotiales</taxon>
        <taxon>Aspergillaceae</taxon>
        <taxon>Penicillium</taxon>
    </lineage>
</organism>
<dbReference type="InterPro" id="IPR000891">
    <property type="entry name" value="PYR_CT"/>
</dbReference>
<feature type="region of interest" description="Disordered" evidence="7">
    <location>
        <begin position="373"/>
        <end position="415"/>
    </location>
</feature>
<comment type="pathway">
    <text evidence="1">Metabolic intermediate metabolism; (S)-3-hydroxy-3-methylglutaryl-CoA degradation; acetoacetate from (S)-3-hydroxy-3-methylglutaryl-CoA: step 1/1.</text>
</comment>
<feature type="compositionally biased region" description="Low complexity" evidence="7">
    <location>
        <begin position="323"/>
        <end position="337"/>
    </location>
</feature>
<evidence type="ECO:0000256" key="5">
    <source>
        <dbReference type="ARBA" id="ARBA00023239"/>
    </source>
</evidence>
<dbReference type="PANTHER" id="PTHR42738">
    <property type="entry name" value="HYDROXYMETHYLGLUTARYL-COA LYASE"/>
    <property type="match status" value="1"/>
</dbReference>
<evidence type="ECO:0000256" key="7">
    <source>
        <dbReference type="SAM" id="MobiDB-lite"/>
    </source>
</evidence>
<dbReference type="AlphaFoldDB" id="A0A8J8W2N2"/>
<evidence type="ECO:0000259" key="8">
    <source>
        <dbReference type="PROSITE" id="PS50991"/>
    </source>
</evidence>
<evidence type="ECO:0000313" key="10">
    <source>
        <dbReference type="Proteomes" id="UP000631181"/>
    </source>
</evidence>
<comment type="similarity">
    <text evidence="2">Belongs to the HMG-CoA lyase family.</text>
</comment>
<dbReference type="Gene3D" id="3.20.20.70">
    <property type="entry name" value="Aldolase class I"/>
    <property type="match status" value="1"/>
</dbReference>
<dbReference type="EC" id="4.1.3.4" evidence="3"/>
<sequence length="429" mass="46140">MTVPPAQVRIVEVGPRDGLQNIPDKISTSTKIELIRRLHETGLTAIELTSVVSPRAVPQLSDCRDLLGHSFVQDLLSSPRQQSPEAGLMRWPVLVPNVKGLEIAVQNGVREVAVFISATEGFSRANIKCSVEEGIARAREVTRLATKAGLAVRGYVSCIFEDPYNGPTPHHAVLHCVKSLLDAGCHEVSLGDTLGVGSPANVHSLLEYLTGHDIPITRLAGHFHDTYGQAVANVWEAYRYGVRVFDSSVAGLGGCPYAPGAKGNVATEDVVYMFQNAGISTGVDLTKLAETGEWVANELGQINSSRVGRALLCKTRMSHDKSSPTTTTTTTSTMTTTTTTSSLNDALAKFTPCTMSIPAQFSLKWTLMSSSSKPSMENNRFSTDNVSQTLPSKDPDQEKVALSSPQPQSTSSVRAWISLRNPSCSSVRM</sequence>
<dbReference type="NCBIfam" id="NF004283">
    <property type="entry name" value="PRK05692.1"/>
    <property type="match status" value="1"/>
</dbReference>
<dbReference type="GO" id="GO:0006552">
    <property type="term" value="P:L-leucine catabolic process"/>
    <property type="evidence" value="ECO:0007669"/>
    <property type="project" value="TreeGrafter"/>
</dbReference>
<dbReference type="GO" id="GO:0004419">
    <property type="term" value="F:hydroxymethylglutaryl-CoA lyase activity"/>
    <property type="evidence" value="ECO:0007669"/>
    <property type="project" value="UniProtKB-EC"/>
</dbReference>
<evidence type="ECO:0000256" key="2">
    <source>
        <dbReference type="ARBA" id="ARBA00009405"/>
    </source>
</evidence>
<feature type="compositionally biased region" description="Polar residues" evidence="7">
    <location>
        <begin position="373"/>
        <end position="391"/>
    </location>
</feature>
<dbReference type="SUPFAM" id="SSF51569">
    <property type="entry name" value="Aldolase"/>
    <property type="match status" value="1"/>
</dbReference>
<comment type="caution">
    <text evidence="9">The sequence shown here is derived from an EMBL/GenBank/DDBJ whole genome shotgun (WGS) entry which is preliminary data.</text>
</comment>
<keyword evidence="4" id="KW-0479">Metal-binding</keyword>
<dbReference type="PROSITE" id="PS50991">
    <property type="entry name" value="PYR_CT"/>
    <property type="match status" value="1"/>
</dbReference>
<evidence type="ECO:0000256" key="3">
    <source>
        <dbReference type="ARBA" id="ARBA00012910"/>
    </source>
</evidence>
<name>A0A8J8W2N2_9EURO</name>
<reference evidence="9" key="1">
    <citation type="journal article" date="2020" name="Front. Microbiol.">
        <title>Gene regulatory networks of Penicillium echinulatum 2HH and Penicillium oxalicum 114-2 inferred by a computational biology approach.</title>
        <authorList>
            <person name="Lenz A.R."/>
            <person name="Galan-Vasquez E."/>
            <person name="Balbinot E."/>
            <person name="De Abreu F.P."/>
            <person name="De Oliveira N.S."/>
            <person name="Da Rosa L.O."/>
            <person name="De Avila E Silva S."/>
            <person name="Camassola M."/>
            <person name="Dillon A.J.P."/>
            <person name="Perez-Rueda E."/>
        </authorList>
    </citation>
    <scope>NUCLEOTIDE SEQUENCE</scope>
    <source>
        <strain evidence="9">S1M29</strain>
    </source>
</reference>
<keyword evidence="5 9" id="KW-0456">Lyase</keyword>
<feature type="region of interest" description="Disordered" evidence="7">
    <location>
        <begin position="316"/>
        <end position="337"/>
    </location>
</feature>
<evidence type="ECO:0000256" key="4">
    <source>
        <dbReference type="ARBA" id="ARBA00022723"/>
    </source>
</evidence>
<dbReference type="GO" id="GO:0046951">
    <property type="term" value="P:ketone body biosynthetic process"/>
    <property type="evidence" value="ECO:0007669"/>
    <property type="project" value="TreeGrafter"/>
</dbReference>
<accession>A0A8J8W2N2</accession>
<dbReference type="InterPro" id="IPR000138">
    <property type="entry name" value="HMG_CoA_lyase_AS"/>
</dbReference>
<protein>
    <recommendedName>
        <fullName evidence="3">hydroxymethylglutaryl-CoA lyase</fullName>
        <ecNumber evidence="3">4.1.3.4</ecNumber>
    </recommendedName>
</protein>
<keyword evidence="10" id="KW-1185">Reference proteome</keyword>
<dbReference type="GO" id="GO:0046872">
    <property type="term" value="F:metal ion binding"/>
    <property type="evidence" value="ECO:0007669"/>
    <property type="project" value="UniProtKB-KW"/>
</dbReference>
<dbReference type="OrthoDB" id="10253869at2759"/>
<evidence type="ECO:0000256" key="6">
    <source>
        <dbReference type="ARBA" id="ARBA00049877"/>
    </source>
</evidence>
<feature type="compositionally biased region" description="Polar residues" evidence="7">
    <location>
        <begin position="403"/>
        <end position="413"/>
    </location>
</feature>
<evidence type="ECO:0000256" key="1">
    <source>
        <dbReference type="ARBA" id="ARBA00005143"/>
    </source>
</evidence>
<feature type="domain" description="Pyruvate carboxyltransferase" evidence="8">
    <location>
        <begin position="8"/>
        <end position="289"/>
    </location>
</feature>
<dbReference type="FunFam" id="3.20.20.70:FF:000201">
    <property type="entry name" value="Hydroxymethylglutaryl-CoA lyase"/>
    <property type="match status" value="1"/>
</dbReference>
<gene>
    <name evidence="9" type="ORF">PECM_005030</name>
</gene>
<dbReference type="Pfam" id="PF00682">
    <property type="entry name" value="HMGL-like"/>
    <property type="match status" value="1"/>
</dbReference>
<dbReference type="CDD" id="cd07938">
    <property type="entry name" value="DRE_TIM_HMGL"/>
    <property type="match status" value="1"/>
</dbReference>
<evidence type="ECO:0000313" key="9">
    <source>
        <dbReference type="EMBL" id="KAF7716823.1"/>
    </source>
</evidence>
<dbReference type="PANTHER" id="PTHR42738:SF17">
    <property type="entry name" value="HYDROXYMETHYLGLUTARYL-COA LYASE"/>
    <property type="match status" value="1"/>
</dbReference>
<proteinExistence type="inferred from homology"/>
<dbReference type="PROSITE" id="PS01062">
    <property type="entry name" value="HMG_COA_LYASE"/>
    <property type="match status" value="1"/>
</dbReference>
<dbReference type="InterPro" id="IPR013785">
    <property type="entry name" value="Aldolase_TIM"/>
</dbReference>
<dbReference type="InterPro" id="IPR043594">
    <property type="entry name" value="HMGL"/>
</dbReference>
<dbReference type="Proteomes" id="UP000631181">
    <property type="component" value="Unassembled WGS sequence"/>
</dbReference>
<dbReference type="EMBL" id="WIWV01000034">
    <property type="protein sequence ID" value="KAF7716823.1"/>
    <property type="molecule type" value="Genomic_DNA"/>
</dbReference>